<name>A0A9P6XYT7_RHIOR</name>
<dbReference type="Proteomes" id="UP000717996">
    <property type="component" value="Unassembled WGS sequence"/>
</dbReference>
<dbReference type="OrthoDB" id="2277247at2759"/>
<sequence length="120" mass="14097">MTHEERSRCIRWRLGWLPGGAPKPCPYHPNNNLSRRHAISCLNMHRRLCMPETIADPISFLLNMLPIRTFVPSSIALSWTCRWPVICSILHELDQLQHYTIIPCKTPHSQKLIEWLKQFT</sequence>
<reference evidence="1" key="1">
    <citation type="journal article" date="2020" name="Microb. Genom.">
        <title>Genetic diversity of clinical and environmental Mucorales isolates obtained from an investigation of mucormycosis cases among solid organ transplant recipients.</title>
        <authorList>
            <person name="Nguyen M.H."/>
            <person name="Kaul D."/>
            <person name="Muto C."/>
            <person name="Cheng S.J."/>
            <person name="Richter R.A."/>
            <person name="Bruno V.M."/>
            <person name="Liu G."/>
            <person name="Beyhan S."/>
            <person name="Sundermann A.J."/>
            <person name="Mounaud S."/>
            <person name="Pasculle A.W."/>
            <person name="Nierman W.C."/>
            <person name="Driscoll E."/>
            <person name="Cumbie R."/>
            <person name="Clancy C.J."/>
            <person name="Dupont C.L."/>
        </authorList>
    </citation>
    <scope>NUCLEOTIDE SEQUENCE</scope>
    <source>
        <strain evidence="1">GL16</strain>
    </source>
</reference>
<accession>A0A9P6XYT7</accession>
<dbReference type="AlphaFoldDB" id="A0A9P6XYT7"/>
<proteinExistence type="predicted"/>
<dbReference type="EMBL" id="JAANIT010003044">
    <property type="protein sequence ID" value="KAG1534882.1"/>
    <property type="molecule type" value="Genomic_DNA"/>
</dbReference>
<protein>
    <submittedName>
        <fullName evidence="1">Uncharacterized protein</fullName>
    </submittedName>
</protein>
<evidence type="ECO:0000313" key="2">
    <source>
        <dbReference type="Proteomes" id="UP000717996"/>
    </source>
</evidence>
<organism evidence="1 2">
    <name type="scientific">Rhizopus oryzae</name>
    <name type="common">Mucormycosis agent</name>
    <name type="synonym">Rhizopus arrhizus var. delemar</name>
    <dbReference type="NCBI Taxonomy" id="64495"/>
    <lineage>
        <taxon>Eukaryota</taxon>
        <taxon>Fungi</taxon>
        <taxon>Fungi incertae sedis</taxon>
        <taxon>Mucoromycota</taxon>
        <taxon>Mucoromycotina</taxon>
        <taxon>Mucoromycetes</taxon>
        <taxon>Mucorales</taxon>
        <taxon>Mucorineae</taxon>
        <taxon>Rhizopodaceae</taxon>
        <taxon>Rhizopus</taxon>
    </lineage>
</organism>
<gene>
    <name evidence="1" type="ORF">G6F51_011841</name>
</gene>
<evidence type="ECO:0000313" key="1">
    <source>
        <dbReference type="EMBL" id="KAG1534882.1"/>
    </source>
</evidence>
<comment type="caution">
    <text evidence="1">The sequence shown here is derived from an EMBL/GenBank/DDBJ whole genome shotgun (WGS) entry which is preliminary data.</text>
</comment>